<keyword evidence="14" id="KW-0325">Glycoprotein</keyword>
<evidence type="ECO:0000256" key="9">
    <source>
        <dbReference type="ARBA" id="ARBA00022677"/>
    </source>
</evidence>
<dbReference type="InterPro" id="IPR009454">
    <property type="entry name" value="Lipid_transpt_open_b-sht"/>
</dbReference>
<dbReference type="SUPFAM" id="SSF56968">
    <property type="entry name" value="Lipovitellin-phosvitin complex, beta-sheet shell regions"/>
    <property type="match status" value="1"/>
</dbReference>
<evidence type="ECO:0000256" key="10">
    <source>
        <dbReference type="ARBA" id="ARBA00022710"/>
    </source>
</evidence>
<keyword evidence="15" id="KW-0753">Steroid metabolism</keyword>
<keyword evidence="16" id="KW-0850">VLDL</keyword>
<dbReference type="PANTHER" id="PTHR13769">
    <property type="entry name" value="APOLIPOPROTEIN B"/>
    <property type="match status" value="1"/>
</dbReference>
<keyword evidence="12" id="KW-0443">Lipid metabolism</keyword>
<evidence type="ECO:0000256" key="4">
    <source>
        <dbReference type="ARBA" id="ARBA00022448"/>
    </source>
</evidence>
<dbReference type="GO" id="GO:0005737">
    <property type="term" value="C:cytoplasm"/>
    <property type="evidence" value="ECO:0007669"/>
    <property type="project" value="UniProtKB-SubCell"/>
</dbReference>
<keyword evidence="4" id="KW-0813">Transport</keyword>
<evidence type="ECO:0000256" key="15">
    <source>
        <dbReference type="ARBA" id="ARBA00023221"/>
    </source>
</evidence>
<evidence type="ECO:0000259" key="17">
    <source>
        <dbReference type="SMART" id="SM01169"/>
    </source>
</evidence>
<accession>A0AAD7ZMR0</accession>
<protein>
    <recommendedName>
        <fullName evidence="17">Vitellinogen open beta-sheet domain-containing protein</fullName>
    </recommendedName>
</protein>
<keyword evidence="10" id="KW-0427">LDL</keyword>
<sequence length="1702" mass="192348">MLKNLRDKSDTDYLENSISQLSDQFDAKSKLEKDPYASIYTRVFGNEIQYSEFHGLKDMLSSLSDLSYFDITRKISQEENINYTKSFVIVDGLYSIPTCVGFPMNLNLNGTAVVSFKLQGHANIKWNSLDIEGSISPSAAVAFTGTMAVDAKVAKAGIRLLNTLHTNTYIDGKIKIQGGNLIEFKLNVPRDKIEVLEVSSQLFVLNNDQYLESKGIEDNMENYKICSTEFITSLSGMKSCMELTYVNTSVKPEAPYFPLTGPFKFHVDITKVDTFSAYVLIFKQQEVRTINYWETLLNFHFDTPGSKVNRKLSAQYMIDWKNSVAKASFISPFIKMAASGKIENSDSAKTLDATISFNDEELITTRLGLKKFRTGYPQRYEPFFSLLYRKRLLADINGKINYVERLKWNADFLIKGLSKDPISISGDFNGNEDKYELFADIKSNFLTSSFQAGFRSTGNSLSTKITVQYKMRSSQQHTVAFSARLQDNSKGILLRESLYMALQMSQFPHYNAEALWDIQYSEKYFENNIKLTIGETVWNMQQLYRHYSTHSNVEFAALCTLTCSALNIGYGVDILYQVTNESISSHIITTVTPRYKMSGSFDYLHRKNQHNLDLNITSPWYKTGLTGTLTEKNPGRHEVEASSWWIEGKHLRTLNATGFYIDGSNRIKTEHLLDVTLNGVINGKLGAGITSSSNFNNQWIKLKTDNKIYLANATYIKDVFHFMEGTLKLGDSTYSGSLVLLSTAVEKGFAIDLKLRKRLTMATKIICDGEKHGLQVELFWDKDANPNKKISLMAQAMGNRKEVLLEIPGRYLKGEVVTIPSGVIGLLEWAEHQKISAHLEWNLDHGSAEITIKLKTPFPSMESLSLFATYTMLENEGIFVVDGSWQKEKLTLTATLRKNSSISDFWGMKLITHMESTIPTLEHLSFNVDHSSYVNTKWAFKTVALLKYNNKQSDFEANWNCNNSSLYADIMLTSPIHNFEYMKSILKYTETPEDISGSLELNWTQQNKISGEFIIKKVTGASGAFKIVTPFVGYEITSAEYNFTKLIDKNNTTYIMKADAIYNLHTVKFDISGSKTKSSFNGNLQIKTPFTEHFKLNVLHSLMKGKLNDLFTASLAEKQLLQLFLDVEANSVSDLQLTASAKIPNQEMQIFVKQYLNPINIQLYCQGIWNNKSLLITATGKCVNNNKVLSVQFDGKLNGTVVPQELKILLNHSSMGGESNTTLQLPYNILLTNILTSNNEGKWENRLSFTMPTKSLVIENKQNVNQSIIEHEMTSKFNGQQASAVIYLSKEPTVAKANLITPWSDPITIEYIIPVDSLTLKPRFTLKFKQNKEIRVETEIKFKAYDSKIFMKITSPFYKPIIIDSSYKLEETNLSSQMLIQWESKNIKAEAKAQFVPSLMKSSGGFFIRHSDMTSDVASGSFGYNIADTEITARILGTLKESKIDSVLSLMASNNIYKGKIAVQTPLKNWENLSLSGELDVARTNKVLSKVKFTKGTKNMTLFSLFGFDMESSRYRLTVEGNIFDIHKFSIYGDYNISEPNNHILNIAMGYEDQIYELSTKLLTDKNSLLNSIAAECDLKTPFHNYKRLSVHGSYNMKGTDKTLDLRLIKDTWIFRIESLVSFGIEKGKSHIKVLLPLEELKELSASVQYGFNPITQERTINLKILRDNLVVDVLGALLLTDNGSVTAGLEVTSPLEGYQKT</sequence>
<keyword evidence="5" id="KW-0963">Cytoplasm</keyword>
<keyword evidence="7" id="KW-0153">Cholesterol metabolism</keyword>
<reference evidence="18" key="2">
    <citation type="submission" date="2023-05" db="EMBL/GenBank/DDBJ databases">
        <authorList>
            <person name="Fouks B."/>
        </authorList>
    </citation>
    <scope>NUCLEOTIDE SEQUENCE</scope>
    <source>
        <strain evidence="18">Stay&amp;Tobe</strain>
        <tissue evidence="18">Testes</tissue>
    </source>
</reference>
<dbReference type="GO" id="GO:0005811">
    <property type="term" value="C:lipid droplet"/>
    <property type="evidence" value="ECO:0007669"/>
    <property type="project" value="UniProtKB-SubCell"/>
</dbReference>
<dbReference type="GO" id="GO:0034361">
    <property type="term" value="C:very-low-density lipoprotein particle"/>
    <property type="evidence" value="ECO:0007669"/>
    <property type="project" value="UniProtKB-KW"/>
</dbReference>
<keyword evidence="19" id="KW-1185">Reference proteome</keyword>
<keyword evidence="11" id="KW-0445">Lipid transport</keyword>
<dbReference type="GO" id="GO:0008203">
    <property type="term" value="P:cholesterol metabolic process"/>
    <property type="evidence" value="ECO:0007669"/>
    <property type="project" value="UniProtKB-KW"/>
</dbReference>
<dbReference type="GO" id="GO:0008201">
    <property type="term" value="F:heparin binding"/>
    <property type="evidence" value="ECO:0007669"/>
    <property type="project" value="UniProtKB-KW"/>
</dbReference>
<dbReference type="InterPro" id="IPR015819">
    <property type="entry name" value="Lipid_transp_b-sht_shell"/>
</dbReference>
<keyword evidence="6" id="KW-0964">Secreted</keyword>
<dbReference type="Gene3D" id="2.20.80.10">
    <property type="entry name" value="Lipovitellin-phosvitin complex, chain A, domain 4"/>
    <property type="match status" value="1"/>
</dbReference>
<evidence type="ECO:0000256" key="13">
    <source>
        <dbReference type="ARBA" id="ARBA00023166"/>
    </source>
</evidence>
<dbReference type="SMART" id="SM01169">
    <property type="entry name" value="DUF1943"/>
    <property type="match status" value="1"/>
</dbReference>
<evidence type="ECO:0000256" key="6">
    <source>
        <dbReference type="ARBA" id="ARBA00022525"/>
    </source>
</evidence>
<dbReference type="Proteomes" id="UP001233999">
    <property type="component" value="Unassembled WGS sequence"/>
</dbReference>
<comment type="caution">
    <text evidence="18">The sequence shown here is derived from an EMBL/GenBank/DDBJ whole genome shotgun (WGS) entry which is preliminary data.</text>
</comment>
<evidence type="ECO:0000256" key="2">
    <source>
        <dbReference type="ARBA" id="ARBA00004502"/>
    </source>
</evidence>
<comment type="subcellular location">
    <subcellularLocation>
        <location evidence="1">Cytoplasm</location>
    </subcellularLocation>
    <subcellularLocation>
        <location evidence="2">Lipid droplet</location>
    </subcellularLocation>
    <subcellularLocation>
        <location evidence="3">Secreted</location>
    </subcellularLocation>
</comment>
<proteinExistence type="predicted"/>
<organism evidence="18 19">
    <name type="scientific">Diploptera punctata</name>
    <name type="common">Pacific beetle cockroach</name>
    <dbReference type="NCBI Taxonomy" id="6984"/>
    <lineage>
        <taxon>Eukaryota</taxon>
        <taxon>Metazoa</taxon>
        <taxon>Ecdysozoa</taxon>
        <taxon>Arthropoda</taxon>
        <taxon>Hexapoda</taxon>
        <taxon>Insecta</taxon>
        <taxon>Pterygota</taxon>
        <taxon>Neoptera</taxon>
        <taxon>Polyneoptera</taxon>
        <taxon>Dictyoptera</taxon>
        <taxon>Blattodea</taxon>
        <taxon>Blaberoidea</taxon>
        <taxon>Blaberidae</taxon>
        <taxon>Diplopterinae</taxon>
        <taxon>Diploptera</taxon>
    </lineage>
</organism>
<dbReference type="PANTHER" id="PTHR13769:SF1">
    <property type="entry name" value="APOLIPOPROTEIN B-100"/>
    <property type="match status" value="1"/>
</dbReference>
<dbReference type="Pfam" id="PF06448">
    <property type="entry name" value="DUF1081"/>
    <property type="match status" value="1"/>
</dbReference>
<evidence type="ECO:0000256" key="5">
    <source>
        <dbReference type="ARBA" id="ARBA00022490"/>
    </source>
</evidence>
<dbReference type="InterPro" id="IPR015255">
    <property type="entry name" value="Vitellinogen_open_b-sht"/>
</dbReference>
<dbReference type="GO" id="GO:0005319">
    <property type="term" value="F:lipid transporter activity"/>
    <property type="evidence" value="ECO:0007669"/>
    <property type="project" value="InterPro"/>
</dbReference>
<keyword evidence="9" id="KW-0551">Lipid droplet</keyword>
<dbReference type="GO" id="GO:0034362">
    <property type="term" value="C:low-density lipoprotein particle"/>
    <property type="evidence" value="ECO:0007669"/>
    <property type="project" value="UniProtKB-KW"/>
</dbReference>
<dbReference type="EMBL" id="JASPKZ010007571">
    <property type="protein sequence ID" value="KAJ9583535.1"/>
    <property type="molecule type" value="Genomic_DNA"/>
</dbReference>
<evidence type="ECO:0000256" key="3">
    <source>
        <dbReference type="ARBA" id="ARBA00004613"/>
    </source>
</evidence>
<evidence type="ECO:0000256" key="16">
    <source>
        <dbReference type="ARBA" id="ARBA00023313"/>
    </source>
</evidence>
<feature type="domain" description="Vitellinogen open beta-sheet" evidence="17">
    <location>
        <begin position="1"/>
        <end position="205"/>
    </location>
</feature>
<dbReference type="Pfam" id="PF09172">
    <property type="entry name" value="Vit_open_b-sht"/>
    <property type="match status" value="1"/>
</dbReference>
<evidence type="ECO:0000256" key="14">
    <source>
        <dbReference type="ARBA" id="ARBA00023180"/>
    </source>
</evidence>
<reference evidence="18" key="1">
    <citation type="journal article" date="2023" name="IScience">
        <title>Live-bearing cockroach genome reveals convergent evolutionary mechanisms linked to viviparity in insects and beyond.</title>
        <authorList>
            <person name="Fouks B."/>
            <person name="Harrison M.C."/>
            <person name="Mikhailova A.A."/>
            <person name="Marchal E."/>
            <person name="English S."/>
            <person name="Carruthers M."/>
            <person name="Jennings E.C."/>
            <person name="Chiamaka E.L."/>
            <person name="Frigard R.A."/>
            <person name="Pippel M."/>
            <person name="Attardo G.M."/>
            <person name="Benoit J.B."/>
            <person name="Bornberg-Bauer E."/>
            <person name="Tobe S.S."/>
        </authorList>
    </citation>
    <scope>NUCLEOTIDE SEQUENCE</scope>
    <source>
        <strain evidence="18">Stay&amp;Tobe</strain>
    </source>
</reference>
<evidence type="ECO:0000256" key="8">
    <source>
        <dbReference type="ARBA" id="ARBA00022674"/>
    </source>
</evidence>
<evidence type="ECO:0000256" key="11">
    <source>
        <dbReference type="ARBA" id="ARBA00023055"/>
    </source>
</evidence>
<evidence type="ECO:0000256" key="12">
    <source>
        <dbReference type="ARBA" id="ARBA00023098"/>
    </source>
</evidence>
<evidence type="ECO:0000313" key="19">
    <source>
        <dbReference type="Proteomes" id="UP001233999"/>
    </source>
</evidence>
<keyword evidence="13" id="KW-1207">Sterol metabolism</keyword>
<dbReference type="InterPro" id="IPR052418">
    <property type="entry name" value="Apolipoprotein_B"/>
</dbReference>
<keyword evidence="8" id="KW-0358">Heparin-binding</keyword>
<name>A0AAD7ZMR0_DIPPU</name>
<evidence type="ECO:0000313" key="18">
    <source>
        <dbReference type="EMBL" id="KAJ9583535.1"/>
    </source>
</evidence>
<gene>
    <name evidence="18" type="ORF">L9F63_022120</name>
</gene>
<evidence type="ECO:0000256" key="7">
    <source>
        <dbReference type="ARBA" id="ARBA00022548"/>
    </source>
</evidence>
<evidence type="ECO:0000256" key="1">
    <source>
        <dbReference type="ARBA" id="ARBA00004496"/>
    </source>
</evidence>